<name>A0A0A9HW85_ARUDO</name>
<dbReference type="AlphaFoldDB" id="A0A0A9HW85"/>
<dbReference type="EMBL" id="GBRH01160758">
    <property type="protein sequence ID" value="JAE37138.1"/>
    <property type="molecule type" value="Transcribed_RNA"/>
</dbReference>
<accession>A0A0A9HW85</accession>
<protein>
    <submittedName>
        <fullName evidence="1">Uncharacterized protein</fullName>
    </submittedName>
</protein>
<organism evidence="1">
    <name type="scientific">Arundo donax</name>
    <name type="common">Giant reed</name>
    <name type="synonym">Donax arundinaceus</name>
    <dbReference type="NCBI Taxonomy" id="35708"/>
    <lineage>
        <taxon>Eukaryota</taxon>
        <taxon>Viridiplantae</taxon>
        <taxon>Streptophyta</taxon>
        <taxon>Embryophyta</taxon>
        <taxon>Tracheophyta</taxon>
        <taxon>Spermatophyta</taxon>
        <taxon>Magnoliopsida</taxon>
        <taxon>Liliopsida</taxon>
        <taxon>Poales</taxon>
        <taxon>Poaceae</taxon>
        <taxon>PACMAD clade</taxon>
        <taxon>Arundinoideae</taxon>
        <taxon>Arundineae</taxon>
        <taxon>Arundo</taxon>
    </lineage>
</organism>
<evidence type="ECO:0000313" key="1">
    <source>
        <dbReference type="EMBL" id="JAE37138.1"/>
    </source>
</evidence>
<sequence length="42" mass="4901">MAICRNMESCTIIAKCHLSSKMLFFKTDNRISYAVTFDIFCF</sequence>
<reference evidence="1" key="2">
    <citation type="journal article" date="2015" name="Data Brief">
        <title>Shoot transcriptome of the giant reed, Arundo donax.</title>
        <authorList>
            <person name="Barrero R.A."/>
            <person name="Guerrero F.D."/>
            <person name="Moolhuijzen P."/>
            <person name="Goolsby J.A."/>
            <person name="Tidwell J."/>
            <person name="Bellgard S.E."/>
            <person name="Bellgard M.I."/>
        </authorList>
    </citation>
    <scope>NUCLEOTIDE SEQUENCE</scope>
    <source>
        <tissue evidence="1">Shoot tissue taken approximately 20 cm above the soil surface</tissue>
    </source>
</reference>
<reference evidence="1" key="1">
    <citation type="submission" date="2014-09" db="EMBL/GenBank/DDBJ databases">
        <authorList>
            <person name="Magalhaes I.L.F."/>
            <person name="Oliveira U."/>
            <person name="Santos F.R."/>
            <person name="Vidigal T.H.D.A."/>
            <person name="Brescovit A.D."/>
            <person name="Santos A.J."/>
        </authorList>
    </citation>
    <scope>NUCLEOTIDE SEQUENCE</scope>
    <source>
        <tissue evidence="1">Shoot tissue taken approximately 20 cm above the soil surface</tissue>
    </source>
</reference>
<proteinExistence type="predicted"/>